<keyword evidence="1" id="KW-0597">Phosphoprotein</keyword>
<dbReference type="Pfam" id="PF15374">
    <property type="entry name" value="CCDC71L"/>
    <property type="match status" value="1"/>
</dbReference>
<dbReference type="PANTHER" id="PTHR14484">
    <property type="entry name" value="COILED-COIL DOMAIN-CONTAINING PROTEIN 71"/>
    <property type="match status" value="1"/>
</dbReference>
<sequence>MKPAGPGGAPAAEGGVGVGDGQAPGLPPLSSPPAGPAWEQVVHSRSQALFRGGSSSSSSGGSSGGGSPVLGDALKLLVPRSTAFMSSEAELWDFLCSLRHEFSPVILRSKDVYGYASCRAVVPDWPRGWPQDEEDDEEAAAGTSRRSRRGGGEKAPAAAANKRKRPPTDAKSRRGGRRAKPAAKKPKEDGLIPPRKLWACEKRPVPARRTPSEPEPLPDPPIPAEIPLSAFPPIKVRGDIWERRSLETARRRAQRLWRVDLAPVVKLRRIPTSWWEKTA</sequence>
<evidence type="ECO:0000313" key="3">
    <source>
        <dbReference type="Proteomes" id="UP000504617"/>
    </source>
</evidence>
<feature type="compositionally biased region" description="Gly residues" evidence="2">
    <location>
        <begin position="1"/>
        <end position="22"/>
    </location>
</feature>
<dbReference type="PANTHER" id="PTHR14484:SF1">
    <property type="entry name" value="COILED-COIL DOMAIN-CONTAINING PROTEIN 71L"/>
    <property type="match status" value="1"/>
</dbReference>
<dbReference type="Proteomes" id="UP000504617">
    <property type="component" value="Unplaced"/>
</dbReference>
<dbReference type="RefSeq" id="XP_013921931.1">
    <property type="nucleotide sequence ID" value="XM_014066456.1"/>
</dbReference>
<feature type="compositionally biased region" description="Pro residues" evidence="2">
    <location>
        <begin position="25"/>
        <end position="35"/>
    </location>
</feature>
<evidence type="ECO:0000313" key="4">
    <source>
        <dbReference type="RefSeq" id="XP_013921931.1"/>
    </source>
</evidence>
<protein>
    <submittedName>
        <fullName evidence="4">Coiled-coil domain-containing protein 71L</fullName>
    </submittedName>
</protein>
<dbReference type="KEGG" id="tsr:106548953"/>
<dbReference type="OrthoDB" id="9939459at2759"/>
<proteinExistence type="predicted"/>
<evidence type="ECO:0000256" key="2">
    <source>
        <dbReference type="SAM" id="MobiDB-lite"/>
    </source>
</evidence>
<feature type="compositionally biased region" description="Pro residues" evidence="2">
    <location>
        <begin position="213"/>
        <end position="224"/>
    </location>
</feature>
<dbReference type="AlphaFoldDB" id="A0A6I9YCN8"/>
<dbReference type="GeneID" id="106548953"/>
<dbReference type="InterPro" id="IPR026695">
    <property type="entry name" value="Ccdc71/71L"/>
</dbReference>
<accession>A0A6I9YCN8</accession>
<dbReference type="CTD" id="168455"/>
<feature type="region of interest" description="Disordered" evidence="2">
    <location>
        <begin position="124"/>
        <end position="229"/>
    </location>
</feature>
<reference evidence="4" key="1">
    <citation type="submission" date="2025-08" db="UniProtKB">
        <authorList>
            <consortium name="RefSeq"/>
        </authorList>
    </citation>
    <scope>IDENTIFICATION</scope>
    <source>
        <tissue evidence="4">Skeletal muscle</tissue>
    </source>
</reference>
<name>A0A6I9YCN8_9SAUR</name>
<organism evidence="3 4">
    <name type="scientific">Thamnophis sirtalis</name>
    <dbReference type="NCBI Taxonomy" id="35019"/>
    <lineage>
        <taxon>Eukaryota</taxon>
        <taxon>Metazoa</taxon>
        <taxon>Chordata</taxon>
        <taxon>Craniata</taxon>
        <taxon>Vertebrata</taxon>
        <taxon>Euteleostomi</taxon>
        <taxon>Lepidosauria</taxon>
        <taxon>Squamata</taxon>
        <taxon>Bifurcata</taxon>
        <taxon>Unidentata</taxon>
        <taxon>Episquamata</taxon>
        <taxon>Toxicofera</taxon>
        <taxon>Serpentes</taxon>
        <taxon>Colubroidea</taxon>
        <taxon>Colubridae</taxon>
        <taxon>Natricinae</taxon>
        <taxon>Thamnophis</taxon>
    </lineage>
</organism>
<feature type="compositionally biased region" description="Basic residues" evidence="2">
    <location>
        <begin position="173"/>
        <end position="184"/>
    </location>
</feature>
<gene>
    <name evidence="4" type="primary">CCDC71L</name>
</gene>
<keyword evidence="3" id="KW-1185">Reference proteome</keyword>
<feature type="region of interest" description="Disordered" evidence="2">
    <location>
        <begin position="1"/>
        <end position="66"/>
    </location>
</feature>
<evidence type="ECO:0000256" key="1">
    <source>
        <dbReference type="ARBA" id="ARBA00022553"/>
    </source>
</evidence>